<name>A0A814JF64_ADIRI</name>
<organism evidence="1 2">
    <name type="scientific">Adineta ricciae</name>
    <name type="common">Rotifer</name>
    <dbReference type="NCBI Taxonomy" id="249248"/>
    <lineage>
        <taxon>Eukaryota</taxon>
        <taxon>Metazoa</taxon>
        <taxon>Spiralia</taxon>
        <taxon>Gnathifera</taxon>
        <taxon>Rotifera</taxon>
        <taxon>Eurotatoria</taxon>
        <taxon>Bdelloidea</taxon>
        <taxon>Adinetida</taxon>
        <taxon>Adinetidae</taxon>
        <taxon>Adineta</taxon>
    </lineage>
</organism>
<reference evidence="1" key="1">
    <citation type="submission" date="2021-02" db="EMBL/GenBank/DDBJ databases">
        <authorList>
            <person name="Nowell W R."/>
        </authorList>
    </citation>
    <scope>NUCLEOTIDE SEQUENCE</scope>
</reference>
<accession>A0A814JF64</accession>
<protein>
    <submittedName>
        <fullName evidence="1">Uncharacterized protein</fullName>
    </submittedName>
</protein>
<comment type="caution">
    <text evidence="1">The sequence shown here is derived from an EMBL/GenBank/DDBJ whole genome shotgun (WGS) entry which is preliminary data.</text>
</comment>
<evidence type="ECO:0000313" key="2">
    <source>
        <dbReference type="Proteomes" id="UP000663852"/>
    </source>
</evidence>
<dbReference type="Gene3D" id="2.60.120.260">
    <property type="entry name" value="Galactose-binding domain-like"/>
    <property type="match status" value="1"/>
</dbReference>
<evidence type="ECO:0000313" key="1">
    <source>
        <dbReference type="EMBL" id="CAF1036054.1"/>
    </source>
</evidence>
<sequence length="148" mass="15400">MTTETTSTSVTTSISSSSTYTSASTSTSFTTSASTTATITTTGSSFLAFLATTPTVTSTRITTITNGDFESNSYTPNWTKSGSFCSSGDFTIDSSPVHSGNYSFHNGCSNSLTYLGQPFTAAIGTTYNVTFWLKNGSGSNDNTDVHVG</sequence>
<gene>
    <name evidence="1" type="ORF">EDS130_LOCUS16666</name>
</gene>
<dbReference type="Proteomes" id="UP000663852">
    <property type="component" value="Unassembled WGS sequence"/>
</dbReference>
<dbReference type="AlphaFoldDB" id="A0A814JF64"/>
<proteinExistence type="predicted"/>
<dbReference type="OrthoDB" id="10589624at2759"/>
<dbReference type="EMBL" id="CAJNOJ010000073">
    <property type="protein sequence ID" value="CAF1036054.1"/>
    <property type="molecule type" value="Genomic_DNA"/>
</dbReference>